<dbReference type="AlphaFoldDB" id="A0A927A1Q0"/>
<comment type="caution">
    <text evidence="1">The sequence shown here is derived from an EMBL/GenBank/DDBJ whole genome shotgun (WGS) entry which is preliminary data.</text>
</comment>
<sequence>MNQQSRNNKKIKLENLKKITSNGFNIEKASDKSVDLAFLSLKIALEAYFSTYHCYGGQFHLITDDSYKDLPDFLTYGDIVGVLVLSKYCEAYTECIIHFHHFAELVLKNFLRNENPLFVVSKSNEKDIVLKHKINKNSLSFEDEKDLKTITFSESLTTLVSLIENTSDDYYNKISFILANREVLETLNDLRNIIWHRGLYILNYAALDEFIGRYILPFVDEVTKHETYSGHKNLWNHKEIHCKIDPIAEIINHFEEVKEGGDYNIEKVAFLKELGRAAYNDNISYFQSQSLIENKALIVSQNDYNYDSEICICPVCGVNSLIIYKCVDYEVDQDNVVYSETSYPIRVKCECCSFELHHEIGNASEYGIEGIRDFWV</sequence>
<gene>
    <name evidence="1" type="ORF">H6G06_15795</name>
</gene>
<name>A0A927A1Q0_9NOST</name>
<dbReference type="RefSeq" id="WP_190561758.1">
    <property type="nucleotide sequence ID" value="NZ_JACJQU010000009.1"/>
</dbReference>
<reference evidence="2" key="1">
    <citation type="journal article" date="2020" name="ISME J.">
        <title>Comparative genomics reveals insights into cyanobacterial evolution and habitat adaptation.</title>
        <authorList>
            <person name="Chen M.Y."/>
            <person name="Teng W.K."/>
            <person name="Zhao L."/>
            <person name="Hu C.X."/>
            <person name="Zhou Y.K."/>
            <person name="Han B.P."/>
            <person name="Song L.R."/>
            <person name="Shu W.S."/>
        </authorList>
    </citation>
    <scope>NUCLEOTIDE SEQUENCE [LARGE SCALE GENOMIC DNA]</scope>
    <source>
        <strain evidence="2">FACHB-251</strain>
    </source>
</reference>
<organism evidence="1 2">
    <name type="scientific">Anabaena sphaerica FACHB-251</name>
    <dbReference type="NCBI Taxonomy" id="2692883"/>
    <lineage>
        <taxon>Bacteria</taxon>
        <taxon>Bacillati</taxon>
        <taxon>Cyanobacteriota</taxon>
        <taxon>Cyanophyceae</taxon>
        <taxon>Nostocales</taxon>
        <taxon>Nostocaceae</taxon>
        <taxon>Anabaena</taxon>
    </lineage>
</organism>
<keyword evidence="2" id="KW-1185">Reference proteome</keyword>
<proteinExistence type="predicted"/>
<accession>A0A927A1Q0</accession>
<evidence type="ECO:0000313" key="2">
    <source>
        <dbReference type="Proteomes" id="UP000662185"/>
    </source>
</evidence>
<protein>
    <submittedName>
        <fullName evidence="1">Uncharacterized protein</fullName>
    </submittedName>
</protein>
<evidence type="ECO:0000313" key="1">
    <source>
        <dbReference type="EMBL" id="MBD2294904.1"/>
    </source>
</evidence>
<dbReference type="Proteomes" id="UP000662185">
    <property type="component" value="Unassembled WGS sequence"/>
</dbReference>
<dbReference type="EMBL" id="JACJQU010000009">
    <property type="protein sequence ID" value="MBD2294904.1"/>
    <property type="molecule type" value="Genomic_DNA"/>
</dbReference>